<sequence length="543" mass="61078">MSSARLELVWPGKDQFLLIPKDDDGKPVWVDRNHPAASEVRLADFVDTVGEVADDHPQADNLLFTGDSLDVLRILCEVPEFRQQYRGKIKLIYIDPPFNTGQAFTHYDDWMEHSTWLSFMRERLLLIRDLLAPDGSVWVHLDDVEQHRMRVLLDEIFGAGNFITTVIWQKIHARNNSAMHFSADHDFMLIYGRDAKQWRPNRVDRTAKSDADFWNPDNDHRGPWRRSDLTASKPYSDGHYEVIGPHGDVFTPRPGRPWAVKQEMFEQLRDDDRLWWGKTGRTFPFRKRFQSELGGLVPNTVWLHEDVGNNREAKLELAKLFGKDAFATPKPERLLERVVHVATEPGDIVLDCFAGSGSTAAVAHKMQRRWITVEVLETTVGSFTRPRLEKVVSGEDVGGISKSTGWSGGGGFRTVAVGASMYEDTPYGVVLAEWATNGRFARAVAGQLGFEWQPDTAPFCGARGRMRLAVLDGLVGVEEVRQIVGALDEKQRVTIVAKSILPGAEAVLAEVSKGSRIRKAPRDLLTAGARRMRRRTGTEGSVS</sequence>
<dbReference type="InterPro" id="IPR002295">
    <property type="entry name" value="N4/N6-MTase_EcoPI_Mod-like"/>
</dbReference>
<keyword evidence="3" id="KW-0808">Transferase</keyword>
<dbReference type="Pfam" id="PF01555">
    <property type="entry name" value="N6_N4_Mtase"/>
    <property type="match status" value="1"/>
</dbReference>
<evidence type="ECO:0000256" key="1">
    <source>
        <dbReference type="ARBA" id="ARBA00006594"/>
    </source>
</evidence>
<keyword evidence="2" id="KW-0489">Methyltransferase</keyword>
<accession>A0ABP8P5U3</accession>
<dbReference type="InterPro" id="IPR002941">
    <property type="entry name" value="DNA_methylase_N4/N6"/>
</dbReference>
<dbReference type="PRINTS" id="PR00506">
    <property type="entry name" value="D21N6MTFRASE"/>
</dbReference>
<gene>
    <name evidence="6" type="ORF">GCM10023094_32170</name>
</gene>
<evidence type="ECO:0000256" key="3">
    <source>
        <dbReference type="ARBA" id="ARBA00022679"/>
    </source>
</evidence>
<evidence type="ECO:0000313" key="7">
    <source>
        <dbReference type="Proteomes" id="UP001501183"/>
    </source>
</evidence>
<dbReference type="InterPro" id="IPR029063">
    <property type="entry name" value="SAM-dependent_MTases_sf"/>
</dbReference>
<keyword evidence="7" id="KW-1185">Reference proteome</keyword>
<proteinExistence type="inferred from homology"/>
<protein>
    <recommendedName>
        <fullName evidence="5">DNA methylase N-4/N-6 domain-containing protein</fullName>
    </recommendedName>
</protein>
<dbReference type="EMBL" id="BAABFB010000050">
    <property type="protein sequence ID" value="GAA4482367.1"/>
    <property type="molecule type" value="Genomic_DNA"/>
</dbReference>
<feature type="domain" description="DNA methylase N-4/N-6" evidence="5">
    <location>
        <begin position="89"/>
        <end position="377"/>
    </location>
</feature>
<keyword evidence="4" id="KW-0949">S-adenosyl-L-methionine</keyword>
<evidence type="ECO:0000313" key="6">
    <source>
        <dbReference type="EMBL" id="GAA4482367.1"/>
    </source>
</evidence>
<comment type="caution">
    <text evidence="6">The sequence shown here is derived from an EMBL/GenBank/DDBJ whole genome shotgun (WGS) entry which is preliminary data.</text>
</comment>
<evidence type="ECO:0000256" key="2">
    <source>
        <dbReference type="ARBA" id="ARBA00022603"/>
    </source>
</evidence>
<dbReference type="Gene3D" id="3.40.50.150">
    <property type="entry name" value="Vaccinia Virus protein VP39"/>
    <property type="match status" value="1"/>
</dbReference>
<organism evidence="6 7">
    <name type="scientific">Rhodococcus olei</name>
    <dbReference type="NCBI Taxonomy" id="2161675"/>
    <lineage>
        <taxon>Bacteria</taxon>
        <taxon>Bacillati</taxon>
        <taxon>Actinomycetota</taxon>
        <taxon>Actinomycetes</taxon>
        <taxon>Mycobacteriales</taxon>
        <taxon>Nocardiaceae</taxon>
        <taxon>Rhodococcus</taxon>
    </lineage>
</organism>
<dbReference type="SUPFAM" id="SSF53335">
    <property type="entry name" value="S-adenosyl-L-methionine-dependent methyltransferases"/>
    <property type="match status" value="1"/>
</dbReference>
<dbReference type="RefSeq" id="WP_345346916.1">
    <property type="nucleotide sequence ID" value="NZ_BAABFB010000050.1"/>
</dbReference>
<comment type="similarity">
    <text evidence="1">Belongs to the N(4)/N(6)-methyltransferase family.</text>
</comment>
<reference evidence="7" key="1">
    <citation type="journal article" date="2019" name="Int. J. Syst. Evol. Microbiol.">
        <title>The Global Catalogue of Microorganisms (GCM) 10K type strain sequencing project: providing services to taxonomists for standard genome sequencing and annotation.</title>
        <authorList>
            <consortium name="The Broad Institute Genomics Platform"/>
            <consortium name="The Broad Institute Genome Sequencing Center for Infectious Disease"/>
            <person name="Wu L."/>
            <person name="Ma J."/>
        </authorList>
    </citation>
    <scope>NUCLEOTIDE SEQUENCE [LARGE SCALE GENOMIC DNA]</scope>
    <source>
        <strain evidence="7">JCM 32206</strain>
    </source>
</reference>
<name>A0ABP8P5U3_9NOCA</name>
<dbReference type="InterPro" id="IPR002052">
    <property type="entry name" value="DNA_methylase_N6_adenine_CS"/>
</dbReference>
<dbReference type="PROSITE" id="PS00092">
    <property type="entry name" value="N6_MTASE"/>
    <property type="match status" value="1"/>
</dbReference>
<evidence type="ECO:0000256" key="4">
    <source>
        <dbReference type="ARBA" id="ARBA00022691"/>
    </source>
</evidence>
<dbReference type="Proteomes" id="UP001501183">
    <property type="component" value="Unassembled WGS sequence"/>
</dbReference>
<evidence type="ECO:0000259" key="5">
    <source>
        <dbReference type="Pfam" id="PF01555"/>
    </source>
</evidence>